<sequence>MARRTKSYEEQLGALDEQIAKVQGRLDALCRQRDEVAARQQEQELKALYELLRENHLTVQEAADIINAEEGQST</sequence>
<keyword evidence="2" id="KW-1185">Reference proteome</keyword>
<dbReference type="EMBL" id="ABYI02000007">
    <property type="protein sequence ID" value="EEG75576.1"/>
    <property type="molecule type" value="Genomic_DNA"/>
</dbReference>
<accession>C0BWX8</accession>
<dbReference type="eggNOG" id="ENOG5030GRS">
    <property type="taxonomic scope" value="Bacteria"/>
</dbReference>
<name>C0BWX8_9FIRM</name>
<dbReference type="HOGENOM" id="CLU_197376_0_0_9"/>
<dbReference type="OrthoDB" id="2086148at2"/>
<gene>
    <name evidence="1" type="ORF">CLOHYLEM_04312</name>
</gene>
<evidence type="ECO:0000313" key="1">
    <source>
        <dbReference type="EMBL" id="EEG75576.1"/>
    </source>
</evidence>
<dbReference type="STRING" id="553973.CLOHYLEM_04312"/>
<organism evidence="1 2">
    <name type="scientific">[Clostridium] hylemonae DSM 15053</name>
    <dbReference type="NCBI Taxonomy" id="553973"/>
    <lineage>
        <taxon>Bacteria</taxon>
        <taxon>Bacillati</taxon>
        <taxon>Bacillota</taxon>
        <taxon>Clostridia</taxon>
        <taxon>Lachnospirales</taxon>
        <taxon>Lachnospiraceae</taxon>
    </lineage>
</organism>
<dbReference type="AlphaFoldDB" id="C0BWX8"/>
<reference evidence="1" key="2">
    <citation type="submission" date="2013-06" db="EMBL/GenBank/DDBJ databases">
        <title>Draft genome sequence of Clostridium hylemonae (DSM 15053).</title>
        <authorList>
            <person name="Sudarsanam P."/>
            <person name="Ley R."/>
            <person name="Guruge J."/>
            <person name="Turnbaugh P.J."/>
            <person name="Mahowald M."/>
            <person name="Liep D."/>
            <person name="Gordon J."/>
        </authorList>
    </citation>
    <scope>NUCLEOTIDE SEQUENCE</scope>
    <source>
        <strain evidence="1">DSM 15053</strain>
    </source>
</reference>
<reference evidence="1" key="1">
    <citation type="submission" date="2009-02" db="EMBL/GenBank/DDBJ databases">
        <authorList>
            <person name="Fulton L."/>
            <person name="Clifton S."/>
            <person name="Fulton B."/>
            <person name="Xu J."/>
            <person name="Minx P."/>
            <person name="Pepin K.H."/>
            <person name="Johnson M."/>
            <person name="Bhonagiri V."/>
            <person name="Nash W.E."/>
            <person name="Mardis E.R."/>
            <person name="Wilson R.K."/>
        </authorList>
    </citation>
    <scope>NUCLEOTIDE SEQUENCE [LARGE SCALE GENOMIC DNA]</scope>
    <source>
        <strain evidence="1">DSM 15053</strain>
    </source>
</reference>
<dbReference type="RefSeq" id="WP_006441646.1">
    <property type="nucleotide sequence ID" value="NZ_CP036524.1"/>
</dbReference>
<protein>
    <submittedName>
        <fullName evidence="1">Uncharacterized protein</fullName>
    </submittedName>
</protein>
<dbReference type="Proteomes" id="UP000004893">
    <property type="component" value="Unassembled WGS sequence"/>
</dbReference>
<proteinExistence type="predicted"/>
<evidence type="ECO:0000313" key="2">
    <source>
        <dbReference type="Proteomes" id="UP000004893"/>
    </source>
</evidence>
<comment type="caution">
    <text evidence="1">The sequence shown here is derived from an EMBL/GenBank/DDBJ whole genome shotgun (WGS) entry which is preliminary data.</text>
</comment>